<evidence type="ECO:0000256" key="1">
    <source>
        <dbReference type="SAM" id="MobiDB-lite"/>
    </source>
</evidence>
<sequence length="286" mass="30742">MQQSSNSPPTPHHNAHAHRTLPKQAHPPTETTHHYESQPRTSYTHTRHTSSNSTAPSSAHSTHSHSHPLNTPLVVLSTSVTKPHPAYAHRHFARHAASRIIERSRKPLVSSRALPLPEVPITSPINTDSTPPVFTIVSTSSLCSHPSTPTSSCCSKDRSPKTECMGLRSPSLITRSKVALARFAINASILDCSNARFCSASLSRMLCDSSSTAACETATATWSVTASTIPTSCGPHDLLAKPSSPPLGTRRAPEPLRPSSPRARPGRRRESRMTTSSRTSARAPCG</sequence>
<feature type="region of interest" description="Disordered" evidence="1">
    <location>
        <begin position="1"/>
        <end position="70"/>
    </location>
</feature>
<evidence type="ECO:0000313" key="3">
    <source>
        <dbReference type="Proteomes" id="UP000325081"/>
    </source>
</evidence>
<proteinExistence type="predicted"/>
<dbReference type="AlphaFoldDB" id="A0A5A7RID9"/>
<name>A0A5A7RID9_STRAF</name>
<gene>
    <name evidence="2" type="ORF">STAS_34717</name>
</gene>
<dbReference type="GO" id="GO:0016787">
    <property type="term" value="F:hydrolase activity"/>
    <property type="evidence" value="ECO:0007669"/>
    <property type="project" value="UniProtKB-KW"/>
</dbReference>
<protein>
    <submittedName>
        <fullName evidence="2">P-loop containing nucleoside triphosphatehydrolases superfamily protein</fullName>
    </submittedName>
</protein>
<reference evidence="3" key="1">
    <citation type="journal article" date="2019" name="Curr. Biol.">
        <title>Genome Sequence of Striga asiatica Provides Insight into the Evolution of Plant Parasitism.</title>
        <authorList>
            <person name="Yoshida S."/>
            <person name="Kim S."/>
            <person name="Wafula E.K."/>
            <person name="Tanskanen J."/>
            <person name="Kim Y.M."/>
            <person name="Honaas L."/>
            <person name="Yang Z."/>
            <person name="Spallek T."/>
            <person name="Conn C.E."/>
            <person name="Ichihashi Y."/>
            <person name="Cheong K."/>
            <person name="Cui S."/>
            <person name="Der J.P."/>
            <person name="Gundlach H."/>
            <person name="Jiao Y."/>
            <person name="Hori C."/>
            <person name="Ishida J.K."/>
            <person name="Kasahara H."/>
            <person name="Kiba T."/>
            <person name="Kim M.S."/>
            <person name="Koo N."/>
            <person name="Laohavisit A."/>
            <person name="Lee Y.H."/>
            <person name="Lumba S."/>
            <person name="McCourt P."/>
            <person name="Mortimer J.C."/>
            <person name="Mutuku J.M."/>
            <person name="Nomura T."/>
            <person name="Sasaki-Sekimoto Y."/>
            <person name="Seto Y."/>
            <person name="Wang Y."/>
            <person name="Wakatake T."/>
            <person name="Sakakibara H."/>
            <person name="Demura T."/>
            <person name="Yamaguchi S."/>
            <person name="Yoneyama K."/>
            <person name="Manabe R.I."/>
            <person name="Nelson D.C."/>
            <person name="Schulman A.H."/>
            <person name="Timko M.P."/>
            <person name="dePamphilis C.W."/>
            <person name="Choi D."/>
            <person name="Shirasu K."/>
        </authorList>
    </citation>
    <scope>NUCLEOTIDE SEQUENCE [LARGE SCALE GENOMIC DNA]</scope>
    <source>
        <strain evidence="3">cv. UVA1</strain>
    </source>
</reference>
<comment type="caution">
    <text evidence="2">The sequence shown here is derived from an EMBL/GenBank/DDBJ whole genome shotgun (WGS) entry which is preliminary data.</text>
</comment>
<feature type="compositionally biased region" description="Low complexity" evidence="1">
    <location>
        <begin position="273"/>
        <end position="286"/>
    </location>
</feature>
<organism evidence="2 3">
    <name type="scientific">Striga asiatica</name>
    <name type="common">Asiatic witchweed</name>
    <name type="synonym">Buchnera asiatica</name>
    <dbReference type="NCBI Taxonomy" id="4170"/>
    <lineage>
        <taxon>Eukaryota</taxon>
        <taxon>Viridiplantae</taxon>
        <taxon>Streptophyta</taxon>
        <taxon>Embryophyta</taxon>
        <taxon>Tracheophyta</taxon>
        <taxon>Spermatophyta</taxon>
        <taxon>Magnoliopsida</taxon>
        <taxon>eudicotyledons</taxon>
        <taxon>Gunneridae</taxon>
        <taxon>Pentapetalae</taxon>
        <taxon>asterids</taxon>
        <taxon>lamiids</taxon>
        <taxon>Lamiales</taxon>
        <taxon>Orobanchaceae</taxon>
        <taxon>Buchnereae</taxon>
        <taxon>Striga</taxon>
    </lineage>
</organism>
<keyword evidence="3" id="KW-1185">Reference proteome</keyword>
<dbReference type="EMBL" id="BKCP01012848">
    <property type="protein sequence ID" value="GER56956.1"/>
    <property type="molecule type" value="Genomic_DNA"/>
</dbReference>
<feature type="region of interest" description="Disordered" evidence="1">
    <location>
        <begin position="234"/>
        <end position="286"/>
    </location>
</feature>
<keyword evidence="2" id="KW-0378">Hydrolase</keyword>
<evidence type="ECO:0000313" key="2">
    <source>
        <dbReference type="EMBL" id="GER56956.1"/>
    </source>
</evidence>
<dbReference type="Proteomes" id="UP000325081">
    <property type="component" value="Unassembled WGS sequence"/>
</dbReference>
<accession>A0A5A7RID9</accession>
<feature type="compositionally biased region" description="Low complexity" evidence="1">
    <location>
        <begin position="40"/>
        <end position="61"/>
    </location>
</feature>